<dbReference type="EMBL" id="JARPYI010000016">
    <property type="protein sequence ID" value="MDT2602082.1"/>
    <property type="molecule type" value="Genomic_DNA"/>
</dbReference>
<dbReference type="RefSeq" id="WP_311821495.1">
    <property type="nucleotide sequence ID" value="NZ_JARPYF010000001.1"/>
</dbReference>
<gene>
    <name evidence="2" type="ORF">P7D85_20180</name>
</gene>
<reference evidence="2 3" key="1">
    <citation type="submission" date="2023-03" db="EMBL/GenBank/DDBJ databases">
        <authorList>
            <person name="Shen W."/>
            <person name="Cai J."/>
        </authorList>
    </citation>
    <scope>NUCLEOTIDE SEQUENCE [LARGE SCALE GENOMIC DNA]</scope>
    <source>
        <strain evidence="2 3">D6-4</strain>
    </source>
</reference>
<dbReference type="SUPFAM" id="SSF81301">
    <property type="entry name" value="Nucleotidyltransferase"/>
    <property type="match status" value="1"/>
</dbReference>
<organism evidence="2 3">
    <name type="scientific">Enterococcus hulanensis</name>
    <dbReference type="NCBI Taxonomy" id="2559929"/>
    <lineage>
        <taxon>Bacteria</taxon>
        <taxon>Bacillati</taxon>
        <taxon>Bacillota</taxon>
        <taxon>Bacilli</taxon>
        <taxon>Lactobacillales</taxon>
        <taxon>Enterococcaceae</taxon>
        <taxon>Enterococcus</taxon>
    </lineage>
</organism>
<protein>
    <submittedName>
        <fullName evidence="2">Nucleotidyltransferase domain-containing protein</fullName>
    </submittedName>
</protein>
<accession>A0ABU3F4L5</accession>
<dbReference type="InterPro" id="IPR002934">
    <property type="entry name" value="Polymerase_NTP_transf_dom"/>
</dbReference>
<dbReference type="Gene3D" id="3.30.460.10">
    <property type="entry name" value="Beta Polymerase, domain 2"/>
    <property type="match status" value="1"/>
</dbReference>
<proteinExistence type="predicted"/>
<evidence type="ECO:0000259" key="1">
    <source>
        <dbReference type="Pfam" id="PF01909"/>
    </source>
</evidence>
<evidence type="ECO:0000313" key="3">
    <source>
        <dbReference type="Proteomes" id="UP001252875"/>
    </source>
</evidence>
<keyword evidence="3" id="KW-1185">Reference proteome</keyword>
<feature type="domain" description="Polymerase nucleotidyl transferase" evidence="1">
    <location>
        <begin position="20"/>
        <end position="45"/>
    </location>
</feature>
<evidence type="ECO:0000313" key="2">
    <source>
        <dbReference type="EMBL" id="MDT2602082.1"/>
    </source>
</evidence>
<name>A0ABU3F4L5_9ENTE</name>
<comment type="caution">
    <text evidence="2">The sequence shown here is derived from an EMBL/GenBank/DDBJ whole genome shotgun (WGS) entry which is preliminary data.</text>
</comment>
<dbReference type="Pfam" id="PF01909">
    <property type="entry name" value="NTP_transf_2"/>
    <property type="match status" value="1"/>
</dbReference>
<dbReference type="CDD" id="cd05403">
    <property type="entry name" value="NT_KNTase_like"/>
    <property type="match status" value="1"/>
</dbReference>
<dbReference type="Proteomes" id="UP001252875">
    <property type="component" value="Unassembled WGS sequence"/>
</dbReference>
<sequence>MKIQEQVLTYITQRTNHLAEEIALVVCYGSYVTGNATALSDVDVFYIPRLKNHELSETFILKGIGYDIFPLSWEILEEIADFKNGLSPLLGDSRVIYSYSPQELQRFEDLQKQMQRQLADKQLMQERAIARLKKAGQLNQKIQHTDSLSFARELVGKQLSSLSESIAYQNQTYFHKGMKEQYQELQKMDVLPEDFLHGYQAILQAQTLPVLQQAAKKLFTSACAFLHQPEARYPEPALTAEIPSSKPDYHQAASWYEEVCSSFNKIYSCEQTGNAALVFLTAGSLQSSLKEDLSIDLATTDLLSFYDFKDLTRLSKQARAIERDCEISIIAGGGTIHRYDTVDELYQRHKMK</sequence>
<dbReference type="InterPro" id="IPR043519">
    <property type="entry name" value="NT_sf"/>
</dbReference>